<dbReference type="InterPro" id="IPR038765">
    <property type="entry name" value="Papain-like_cys_pep_sf"/>
</dbReference>
<evidence type="ECO:0000256" key="2">
    <source>
        <dbReference type="ARBA" id="ARBA00022539"/>
    </source>
</evidence>
<dbReference type="InterPro" id="IPR038156">
    <property type="entry name" value="PCS_N_sf"/>
</dbReference>
<dbReference type="PANTHER" id="PTHR33447">
    <property type="entry name" value="GLUTATHIONE GAMMA-GLUTAMYLCYSTEINYLTRANSFERASE"/>
    <property type="match status" value="1"/>
</dbReference>
<dbReference type="GO" id="GO:0010038">
    <property type="term" value="P:response to metal ion"/>
    <property type="evidence" value="ECO:0007669"/>
    <property type="project" value="InterPro"/>
</dbReference>
<dbReference type="InterPro" id="IPR040409">
    <property type="entry name" value="PCS-like"/>
</dbReference>
<sequence>YFIISFSSRYKVVNKYIKKEMHLSSPPAIPPLVEFRSNLGQQLWNECTIKSQQMMDQYFEYDQPQLSGPASLVMLINAINVAYRIKLSNAKTEEEAEILMKKVDQGLQITLSLDEMLEIQTQYLNNTSKETGFSMPQLELLAMHLGFGTFLKIAQNEPNLSESQLEEIDNFIAKDSGSREIFTNADKFKEFISEKLLVRVSGIIVNYDQSILGISEEPKNVFSVIAGSQGDHVLVMDNGQKGPMWVHVTKLFEAMAKIDIQSGIPMGALSVYELM</sequence>
<name>A0A7M5WUV7_9CNID</name>
<evidence type="ECO:0000256" key="3">
    <source>
        <dbReference type="ARBA" id="ARBA00022679"/>
    </source>
</evidence>
<keyword evidence="3" id="KW-0808">Transferase</keyword>
<dbReference type="GO" id="GO:0046938">
    <property type="term" value="P:phytochelatin biosynthetic process"/>
    <property type="evidence" value="ECO:0007669"/>
    <property type="project" value="InterPro"/>
</dbReference>
<reference evidence="6" key="1">
    <citation type="submission" date="2021-01" db="UniProtKB">
        <authorList>
            <consortium name="EnsemblMetazoa"/>
        </authorList>
    </citation>
    <scope>IDENTIFICATION</scope>
</reference>
<dbReference type="GO" id="GO:0046872">
    <property type="term" value="F:metal ion binding"/>
    <property type="evidence" value="ECO:0007669"/>
    <property type="project" value="UniProtKB-KW"/>
</dbReference>
<dbReference type="Gene3D" id="3.90.70.30">
    <property type="entry name" value="Phytochelatin synthase, N-terminal domain"/>
    <property type="match status" value="1"/>
</dbReference>
<proteinExistence type="predicted"/>
<evidence type="ECO:0000259" key="5">
    <source>
        <dbReference type="Pfam" id="PF05023"/>
    </source>
</evidence>
<feature type="domain" description="Peptidase C83" evidence="5">
    <location>
        <begin position="31"/>
        <end position="264"/>
    </location>
</feature>
<dbReference type="SUPFAM" id="SSF54001">
    <property type="entry name" value="Cysteine proteinases"/>
    <property type="match status" value="1"/>
</dbReference>
<dbReference type="EnsemblMetazoa" id="CLYHEMT013455.1">
    <property type="protein sequence ID" value="CLYHEMP013455.1"/>
    <property type="gene ID" value="CLYHEMG013455"/>
</dbReference>
<evidence type="ECO:0000256" key="4">
    <source>
        <dbReference type="ARBA" id="ARBA00022723"/>
    </source>
</evidence>
<evidence type="ECO:0000256" key="1">
    <source>
        <dbReference type="ARBA" id="ARBA00012468"/>
    </source>
</evidence>
<dbReference type="AlphaFoldDB" id="A0A7M5WUV7"/>
<dbReference type="EC" id="2.3.2.15" evidence="1"/>
<protein>
    <recommendedName>
        <fullName evidence="1">glutathione gamma-glutamylcysteinyltransferase</fullName>
        <ecNumber evidence="1">2.3.2.15</ecNumber>
    </recommendedName>
</protein>
<organism evidence="6 7">
    <name type="scientific">Clytia hemisphaerica</name>
    <dbReference type="NCBI Taxonomy" id="252671"/>
    <lineage>
        <taxon>Eukaryota</taxon>
        <taxon>Metazoa</taxon>
        <taxon>Cnidaria</taxon>
        <taxon>Hydrozoa</taxon>
        <taxon>Hydroidolina</taxon>
        <taxon>Leptothecata</taxon>
        <taxon>Obeliida</taxon>
        <taxon>Clytiidae</taxon>
        <taxon>Clytia</taxon>
    </lineage>
</organism>
<dbReference type="InterPro" id="IPR007719">
    <property type="entry name" value="PCS_N"/>
</dbReference>
<keyword evidence="2" id="KW-0104">Cadmium</keyword>
<keyword evidence="4" id="KW-0479">Metal-binding</keyword>
<accession>A0A7M5WUV7</accession>
<keyword evidence="7" id="KW-1185">Reference proteome</keyword>
<evidence type="ECO:0000313" key="6">
    <source>
        <dbReference type="EnsemblMetazoa" id="CLYHEMP013455.1"/>
    </source>
</evidence>
<dbReference type="Pfam" id="PF05023">
    <property type="entry name" value="Phytochelatin"/>
    <property type="match status" value="1"/>
</dbReference>
<dbReference type="Proteomes" id="UP000594262">
    <property type="component" value="Unplaced"/>
</dbReference>
<dbReference type="GO" id="GO:0016756">
    <property type="term" value="F:glutathione gamma-glutamylcysteinyltransferase activity"/>
    <property type="evidence" value="ECO:0007669"/>
    <property type="project" value="UniProtKB-EC"/>
</dbReference>
<evidence type="ECO:0000313" key="7">
    <source>
        <dbReference type="Proteomes" id="UP000594262"/>
    </source>
</evidence>